<evidence type="ECO:0000256" key="4">
    <source>
        <dbReference type="ARBA" id="ARBA00022695"/>
    </source>
</evidence>
<dbReference type="InterPro" id="IPR043502">
    <property type="entry name" value="DNA/RNA_pol_sf"/>
</dbReference>
<accession>A0ABN8R6V0</accession>
<comment type="catalytic activity">
    <reaction evidence="8">
        <text>DNA(n) + a 2'-deoxyribonucleoside 5'-triphosphate = DNA(n+1) + diphosphate</text>
        <dbReference type="Rhea" id="RHEA:22508"/>
        <dbReference type="Rhea" id="RHEA-COMP:17339"/>
        <dbReference type="Rhea" id="RHEA-COMP:17340"/>
        <dbReference type="ChEBI" id="CHEBI:33019"/>
        <dbReference type="ChEBI" id="CHEBI:61560"/>
        <dbReference type="ChEBI" id="CHEBI:173112"/>
        <dbReference type="EC" id="2.7.7.7"/>
    </reaction>
</comment>
<proteinExistence type="inferred from homology"/>
<keyword evidence="5" id="KW-0235">DNA replication</keyword>
<evidence type="ECO:0000256" key="5">
    <source>
        <dbReference type="ARBA" id="ARBA00022705"/>
    </source>
</evidence>
<dbReference type="PANTHER" id="PTHR33568:SF3">
    <property type="entry name" value="DNA-DIRECTED DNA POLYMERASE"/>
    <property type="match status" value="1"/>
</dbReference>
<dbReference type="Gene3D" id="3.90.1600.10">
    <property type="entry name" value="Palm domain of DNA polymerase"/>
    <property type="match status" value="1"/>
</dbReference>
<evidence type="ECO:0000259" key="9">
    <source>
        <dbReference type="Pfam" id="PF03175"/>
    </source>
</evidence>
<evidence type="ECO:0000256" key="1">
    <source>
        <dbReference type="ARBA" id="ARBA00005755"/>
    </source>
</evidence>
<evidence type="ECO:0000256" key="7">
    <source>
        <dbReference type="ARBA" id="ARBA00023125"/>
    </source>
</evidence>
<dbReference type="InterPro" id="IPR006172">
    <property type="entry name" value="DNA-dir_DNA_pol_B"/>
</dbReference>
<organism evidence="10 11">
    <name type="scientific">Porites lobata</name>
    <dbReference type="NCBI Taxonomy" id="104759"/>
    <lineage>
        <taxon>Eukaryota</taxon>
        <taxon>Metazoa</taxon>
        <taxon>Cnidaria</taxon>
        <taxon>Anthozoa</taxon>
        <taxon>Hexacorallia</taxon>
        <taxon>Scleractinia</taxon>
        <taxon>Fungiina</taxon>
        <taxon>Poritidae</taxon>
        <taxon>Porites</taxon>
    </lineage>
</organism>
<evidence type="ECO:0000256" key="8">
    <source>
        <dbReference type="ARBA" id="ARBA00049244"/>
    </source>
</evidence>
<evidence type="ECO:0000313" key="11">
    <source>
        <dbReference type="Proteomes" id="UP001159405"/>
    </source>
</evidence>
<comment type="caution">
    <text evidence="10">The sequence shown here is derived from an EMBL/GenBank/DDBJ whole genome shotgun (WGS) entry which is preliminary data.</text>
</comment>
<dbReference type="EC" id="2.7.7.7" evidence="2"/>
<keyword evidence="6" id="KW-0239">DNA-directed DNA polymerase</keyword>
<gene>
    <name evidence="10" type="ORF">PLOB_00014597</name>
</gene>
<keyword evidence="11" id="KW-1185">Reference proteome</keyword>
<dbReference type="InterPro" id="IPR023211">
    <property type="entry name" value="DNA_pol_palm_dom_sf"/>
</dbReference>
<evidence type="ECO:0000256" key="2">
    <source>
        <dbReference type="ARBA" id="ARBA00012417"/>
    </source>
</evidence>
<dbReference type="Proteomes" id="UP001159405">
    <property type="component" value="Unassembled WGS sequence"/>
</dbReference>
<keyword evidence="7" id="KW-0238">DNA-binding</keyword>
<protein>
    <recommendedName>
        <fullName evidence="2">DNA-directed DNA polymerase</fullName>
        <ecNumber evidence="2">2.7.7.7</ecNumber>
    </recommendedName>
</protein>
<reference evidence="10 11" key="1">
    <citation type="submission" date="2022-05" db="EMBL/GenBank/DDBJ databases">
        <authorList>
            <consortium name="Genoscope - CEA"/>
            <person name="William W."/>
        </authorList>
    </citation>
    <scope>NUCLEOTIDE SEQUENCE [LARGE SCALE GENOMIC DNA]</scope>
</reference>
<dbReference type="EMBL" id="CALNXK010000187">
    <property type="protein sequence ID" value="CAH3174061.1"/>
    <property type="molecule type" value="Genomic_DNA"/>
</dbReference>
<evidence type="ECO:0000256" key="6">
    <source>
        <dbReference type="ARBA" id="ARBA00022932"/>
    </source>
</evidence>
<dbReference type="Gene3D" id="1.10.287.690">
    <property type="entry name" value="Helix hairpin bin"/>
    <property type="match status" value="1"/>
</dbReference>
<name>A0ABN8R6V0_9CNID</name>
<comment type="similarity">
    <text evidence="1">Belongs to the DNA polymerase type-B family.</text>
</comment>
<dbReference type="SUPFAM" id="SSF56672">
    <property type="entry name" value="DNA/RNA polymerases"/>
    <property type="match status" value="1"/>
</dbReference>
<evidence type="ECO:0000256" key="3">
    <source>
        <dbReference type="ARBA" id="ARBA00022679"/>
    </source>
</evidence>
<sequence>MIPESIAVEPTHGWGGIKTAQSKIGFQWLFYQNNKLGGNRIKHAGNFGEHTIMLETYGKVRVDGYDPIKKTVNEFHGTDFHGCKKCKPNSRQLKAWYQPDRTVDEMYELTKKKTALLQAAGYTVIEEGECKFKCKLASDANLQALVEDLTWVVPLNTKDALFGVRTGLSCSYYKAKKNEWVDYIDFTSLYPSINKYGTYLVGHQTIMKNPVDQDIHSYFGAAKVDILAPEKLFPPVLPMKIGDKFMFTLCATCAKEQLDHPWYQRTNMCSHSDEERTMTGTWCPEELKMAVRKGYTIFHIHEVWHGPESQTKTGLFAPYVKKFLKAKQESSGWPSDCVTDEQKEAYIAEYEAHEDVLLDKDKIMVNPGRKAVAKVMLNSFWGKFGEADNKPQTRTLQNASDWDKLMADDSVIVKSINVYNEDVLEVVTVKKDRACAPNLKGNIFVVLFIIALARLRLYEELQKLEERVLYYDTDSVIYRWKPDQVKLPLGKFLGQFTDELEGGHIDEFCAPGPRLWKVRQSAKATASKAITLSNKC</sequence>
<dbReference type="PRINTS" id="PR00106">
    <property type="entry name" value="DNAPOLB"/>
</dbReference>
<evidence type="ECO:0000313" key="10">
    <source>
        <dbReference type="EMBL" id="CAH3174061.1"/>
    </source>
</evidence>
<feature type="domain" description="DNA-directed DNA polymerase family B mitochondria/virus" evidence="9">
    <location>
        <begin position="158"/>
        <end position="331"/>
    </location>
</feature>
<keyword evidence="3" id="KW-0808">Transferase</keyword>
<dbReference type="Pfam" id="PF03175">
    <property type="entry name" value="DNA_pol_B_2"/>
    <property type="match status" value="1"/>
</dbReference>
<dbReference type="PANTHER" id="PTHR33568">
    <property type="entry name" value="DNA POLYMERASE"/>
    <property type="match status" value="1"/>
</dbReference>
<dbReference type="InterPro" id="IPR004868">
    <property type="entry name" value="DNA-dir_DNA_pol_B_mt/vir"/>
</dbReference>
<keyword evidence="4" id="KW-0548">Nucleotidyltransferase</keyword>